<evidence type="ECO:0000313" key="3">
    <source>
        <dbReference type="EMBL" id="MBJ6123971.1"/>
    </source>
</evidence>
<accession>A0ABS0XV91</accession>
<keyword evidence="4" id="KW-1185">Reference proteome</keyword>
<reference evidence="4" key="1">
    <citation type="submission" date="2020-12" db="EMBL/GenBank/DDBJ databases">
        <title>Hymenobacter sp.</title>
        <authorList>
            <person name="Kim M.K."/>
        </authorList>
    </citation>
    <scope>NUCLEOTIDE SEQUENCE [LARGE SCALE GENOMIC DNA]</scope>
    <source>
        <strain evidence="4">BT325</strain>
    </source>
</reference>
<dbReference type="PANTHER" id="PTHR45947:SF3">
    <property type="entry name" value="SULFOQUINOVOSYL TRANSFERASE SQD2"/>
    <property type="match status" value="1"/>
</dbReference>
<dbReference type="EMBL" id="JAELXT010000001">
    <property type="protein sequence ID" value="MBJ6123971.1"/>
    <property type="molecule type" value="Genomic_DNA"/>
</dbReference>
<gene>
    <name evidence="3" type="ORF">JAO75_00995</name>
</gene>
<dbReference type="CDD" id="cd03801">
    <property type="entry name" value="GT4_PimA-like"/>
    <property type="match status" value="1"/>
</dbReference>
<evidence type="ECO:0000259" key="2">
    <source>
        <dbReference type="Pfam" id="PF13439"/>
    </source>
</evidence>
<dbReference type="InterPro" id="IPR050194">
    <property type="entry name" value="Glycosyltransferase_grp1"/>
</dbReference>
<dbReference type="Proteomes" id="UP000620670">
    <property type="component" value="Unassembled WGS sequence"/>
</dbReference>
<dbReference type="RefSeq" id="WP_199045882.1">
    <property type="nucleotide sequence ID" value="NZ_JAELXT010000001.1"/>
</dbReference>
<sequence length="377" mass="39787">MTALEGANGLHILMTADAVGGGWQYALDLAGGLRPHGVKTTIAVLGPAPSADQQATAEVAGAELIATGLPLDWTASHQGQVNEAGQAIASLAAQIRPGLVHLNSPALAAHARFSVPVIAACHSCVATWWQAVKGGPLPEDFKWRTDLVRRGYASADGLLAPTRAFAQATAEAYGLERAPLVVRNGRRAVQHPTHARSDLFAFTAGRLWDEGKNFSAIDRMAAHLSIPVLAAGPLQGPNGAQVEARFAKSLGRLSDKEIARHLGEQPIFVSAARYEPFGLAVLEAAQAACALVLSDIPTFRELWEGAALFVDPDDDRQIAEAIERLVRDADARDALGRAARKRADTYSVEAMSMGVLRTYESVLAGESRTSSIEGAAA</sequence>
<dbReference type="Pfam" id="PF00534">
    <property type="entry name" value="Glycos_transf_1"/>
    <property type="match status" value="1"/>
</dbReference>
<evidence type="ECO:0000259" key="1">
    <source>
        <dbReference type="Pfam" id="PF00534"/>
    </source>
</evidence>
<feature type="domain" description="Glycosyltransferase subfamily 4-like N-terminal" evidence="2">
    <location>
        <begin position="19"/>
        <end position="182"/>
    </location>
</feature>
<dbReference type="SUPFAM" id="SSF53756">
    <property type="entry name" value="UDP-Glycosyltransferase/glycogen phosphorylase"/>
    <property type="match status" value="1"/>
</dbReference>
<dbReference type="InterPro" id="IPR028098">
    <property type="entry name" value="Glyco_trans_4-like_N"/>
</dbReference>
<dbReference type="PANTHER" id="PTHR45947">
    <property type="entry name" value="SULFOQUINOVOSYL TRANSFERASE SQD2"/>
    <property type="match status" value="1"/>
</dbReference>
<comment type="caution">
    <text evidence="3">The sequence shown here is derived from an EMBL/GenBank/DDBJ whole genome shotgun (WGS) entry which is preliminary data.</text>
</comment>
<feature type="domain" description="Glycosyl transferase family 1" evidence="1">
    <location>
        <begin position="250"/>
        <end position="342"/>
    </location>
</feature>
<proteinExistence type="predicted"/>
<organism evidence="3 4">
    <name type="scientific">Microvirga splendida</name>
    <dbReference type="NCBI Taxonomy" id="2795727"/>
    <lineage>
        <taxon>Bacteria</taxon>
        <taxon>Pseudomonadati</taxon>
        <taxon>Pseudomonadota</taxon>
        <taxon>Alphaproteobacteria</taxon>
        <taxon>Hyphomicrobiales</taxon>
        <taxon>Methylobacteriaceae</taxon>
        <taxon>Microvirga</taxon>
    </lineage>
</organism>
<dbReference type="InterPro" id="IPR001296">
    <property type="entry name" value="Glyco_trans_1"/>
</dbReference>
<protein>
    <submittedName>
        <fullName evidence="3">Glycosyltransferase family 4 protein</fullName>
    </submittedName>
</protein>
<dbReference type="Pfam" id="PF13439">
    <property type="entry name" value="Glyco_transf_4"/>
    <property type="match status" value="1"/>
</dbReference>
<dbReference type="Gene3D" id="3.40.50.2000">
    <property type="entry name" value="Glycogen Phosphorylase B"/>
    <property type="match status" value="2"/>
</dbReference>
<evidence type="ECO:0000313" key="4">
    <source>
        <dbReference type="Proteomes" id="UP000620670"/>
    </source>
</evidence>
<name>A0ABS0XV91_9HYPH</name>